<name>A0AA92EEH7_RALSL</name>
<dbReference type="Pfam" id="PF13503">
    <property type="entry name" value="DUF4123"/>
    <property type="match status" value="1"/>
</dbReference>
<proteinExistence type="predicted"/>
<dbReference type="InterPro" id="IPR025391">
    <property type="entry name" value="DUF4123"/>
</dbReference>
<evidence type="ECO:0000313" key="2">
    <source>
        <dbReference type="EMBL" id="QCX49886.1"/>
    </source>
</evidence>
<organism evidence="2 3">
    <name type="scientific">Ralstonia solanacearum</name>
    <name type="common">Pseudomonas solanacearum</name>
    <dbReference type="NCBI Taxonomy" id="305"/>
    <lineage>
        <taxon>Bacteria</taxon>
        <taxon>Pseudomonadati</taxon>
        <taxon>Pseudomonadota</taxon>
        <taxon>Betaproteobacteria</taxon>
        <taxon>Burkholderiales</taxon>
        <taxon>Burkholderiaceae</taxon>
        <taxon>Ralstonia</taxon>
        <taxon>Ralstonia solanacearum species complex</taxon>
    </lineage>
</organism>
<evidence type="ECO:0000313" key="3">
    <source>
        <dbReference type="Proteomes" id="UP000310553"/>
    </source>
</evidence>
<reference evidence="2 3" key="1">
    <citation type="submission" date="2019-04" db="EMBL/GenBank/DDBJ databases">
        <title>Complete Genome of UW386 and Higher Quality Genome of UW700.</title>
        <authorList>
            <person name="Jacobs J."/>
            <person name="Perez A."/>
            <person name="Steidl O."/>
            <person name="Allen C."/>
        </authorList>
    </citation>
    <scope>NUCLEOTIDE SEQUENCE [LARGE SCALE GENOMIC DNA]</scope>
    <source>
        <strain evidence="2 3">UW386</strain>
    </source>
</reference>
<accession>A0AA92EEH7</accession>
<protein>
    <submittedName>
        <fullName evidence="2">DUF4123 domain-containing protein</fullName>
    </submittedName>
</protein>
<sequence>MASDVIARLAALRKRVPALRLYALIDGAQYQLQIGRPILPRSCMASLFEGTADAPLAHAGPWLVDVEQADNELVSDLCRMETWAPAVSWLIAQTDLPGLAELLRQQLDVRLPDGRTALLRFWDPRVLVRLVEVLDGGQLQAFFAHLYEWHMLRDGERVWIGRGDHADA</sequence>
<gene>
    <name evidence="2" type="ORF">E7Z57_12810</name>
</gene>
<dbReference type="Proteomes" id="UP000310553">
    <property type="component" value="Chromosome"/>
</dbReference>
<feature type="domain" description="DUF4123" evidence="1">
    <location>
        <begin position="21"/>
        <end position="140"/>
    </location>
</feature>
<evidence type="ECO:0000259" key="1">
    <source>
        <dbReference type="Pfam" id="PF13503"/>
    </source>
</evidence>
<dbReference type="EMBL" id="CP039339">
    <property type="protein sequence ID" value="QCX49886.1"/>
    <property type="molecule type" value="Genomic_DNA"/>
</dbReference>
<dbReference type="AlphaFoldDB" id="A0AA92EEH7"/>